<evidence type="ECO:0000313" key="1">
    <source>
        <dbReference type="EMBL" id="MDA5095002.1"/>
    </source>
</evidence>
<organism evidence="1 2">
    <name type="scientific">Aliiroseovarius salicola</name>
    <dbReference type="NCBI Taxonomy" id="3009082"/>
    <lineage>
        <taxon>Bacteria</taxon>
        <taxon>Pseudomonadati</taxon>
        <taxon>Pseudomonadota</taxon>
        <taxon>Alphaproteobacteria</taxon>
        <taxon>Rhodobacterales</taxon>
        <taxon>Paracoccaceae</taxon>
        <taxon>Aliiroseovarius</taxon>
    </lineage>
</organism>
<protein>
    <recommendedName>
        <fullName evidence="3">Terminase large subunit gp17-like C-terminal domain-containing protein</fullName>
    </recommendedName>
</protein>
<sequence>MRSFIANSRRCQLRLNPFPNFGSKTARRQLRASLSGWKITLTLLMTTRPNRVLSIAVAYGKLAYVFIINDRLKDWQVSRAASFSPTKAGTFLKNTYKRLQPDIVLIEDPREGTRKTGHALEILLALEKEIVAENIPHHCVRRRQSYANKYEEARALAERYPPIETWLPKSPRIWEGEPTNTIYFEALSMHVQMLKDT</sequence>
<reference evidence="1 2" key="1">
    <citation type="submission" date="2023-01" db="EMBL/GenBank/DDBJ databases">
        <authorList>
            <person name="Yoon J.-W."/>
        </authorList>
    </citation>
    <scope>NUCLEOTIDE SEQUENCE [LARGE SCALE GENOMIC DNA]</scope>
    <source>
        <strain evidence="1 2">KMU-50</strain>
    </source>
</reference>
<proteinExistence type="predicted"/>
<dbReference type="Proteomes" id="UP001528040">
    <property type="component" value="Unassembled WGS sequence"/>
</dbReference>
<dbReference type="RefSeq" id="WP_271054710.1">
    <property type="nucleotide sequence ID" value="NZ_JAQIIO010000007.1"/>
</dbReference>
<comment type="caution">
    <text evidence="1">The sequence shown here is derived from an EMBL/GenBank/DDBJ whole genome shotgun (WGS) entry which is preliminary data.</text>
</comment>
<dbReference type="EMBL" id="JAQIIO010000007">
    <property type="protein sequence ID" value="MDA5095002.1"/>
    <property type="molecule type" value="Genomic_DNA"/>
</dbReference>
<evidence type="ECO:0008006" key="3">
    <source>
        <dbReference type="Google" id="ProtNLM"/>
    </source>
</evidence>
<accession>A0ABT4W3B6</accession>
<evidence type="ECO:0000313" key="2">
    <source>
        <dbReference type="Proteomes" id="UP001528040"/>
    </source>
</evidence>
<name>A0ABT4W3B6_9RHOB</name>
<gene>
    <name evidence="1" type="ORF">O2N63_13005</name>
</gene>
<keyword evidence="2" id="KW-1185">Reference proteome</keyword>